<dbReference type="OrthoDB" id="8197232at2759"/>
<accession>A0A9N9QS76</accession>
<organism evidence="2 3">
    <name type="scientific">Ceutorhynchus assimilis</name>
    <name type="common">cabbage seed weevil</name>
    <dbReference type="NCBI Taxonomy" id="467358"/>
    <lineage>
        <taxon>Eukaryota</taxon>
        <taxon>Metazoa</taxon>
        <taxon>Ecdysozoa</taxon>
        <taxon>Arthropoda</taxon>
        <taxon>Hexapoda</taxon>
        <taxon>Insecta</taxon>
        <taxon>Pterygota</taxon>
        <taxon>Neoptera</taxon>
        <taxon>Endopterygota</taxon>
        <taxon>Coleoptera</taxon>
        <taxon>Polyphaga</taxon>
        <taxon>Cucujiformia</taxon>
        <taxon>Curculionidae</taxon>
        <taxon>Ceutorhynchinae</taxon>
        <taxon>Ceutorhynchus</taxon>
    </lineage>
</organism>
<evidence type="ECO:0000313" key="3">
    <source>
        <dbReference type="Proteomes" id="UP001152799"/>
    </source>
</evidence>
<dbReference type="EMBL" id="OU892283">
    <property type="protein sequence ID" value="CAG9771801.1"/>
    <property type="molecule type" value="Genomic_DNA"/>
</dbReference>
<feature type="region of interest" description="Disordered" evidence="1">
    <location>
        <begin position="29"/>
        <end position="56"/>
    </location>
</feature>
<name>A0A9N9QS76_9CUCU</name>
<feature type="compositionally biased region" description="Acidic residues" evidence="1">
    <location>
        <begin position="35"/>
        <end position="45"/>
    </location>
</feature>
<evidence type="ECO:0000313" key="2">
    <source>
        <dbReference type="EMBL" id="CAG9771801.1"/>
    </source>
</evidence>
<sequence length="484" mass="53938">MLVVNDDGAILRKKLKDFAREWPDSKRTELYDLSESNDGDQDDVNDTGSKGQSKEAKPCSDEYVVIVAESPRDRMKPTIFGRGTLFSEFYGTGMGPRLKLKELIDKLNEHVEECVENPSIIIVYPQQPAPAQPPSSSVINQYHVSIIKESHDVVSVNEHVEDTNVYNDVKDTVVKDTNYHDEKHEIFSQKNRRSIRIAGVEEVINGKLLARSKNGPPNKAKLVFVFRLEESIFSVMPNIKLVKLPVPRHRARVSSWPSDWPWSQNKRGRKPHCKGFTTFDFGAATNQTDVIFTDSKGTPLELKCFVDQKGNGGDFSNCGAPWDGPILCGDLQVGILTGKNTCQNRSRASGSQKSVDYVPMESMFDFVVDFMENKNAITSNTEPATGFGVKTTPEVESLHNVPGLPSMPTQDPAIPALRFVLLKVIREKLEGPGKIFEHGRSIVTTPLTPTSIEELRIGKVHVSDLQQPSCQLSNFQESNIVTIL</sequence>
<proteinExistence type="predicted"/>
<reference evidence="2" key="1">
    <citation type="submission" date="2022-01" db="EMBL/GenBank/DDBJ databases">
        <authorList>
            <person name="King R."/>
        </authorList>
    </citation>
    <scope>NUCLEOTIDE SEQUENCE</scope>
</reference>
<dbReference type="Proteomes" id="UP001152799">
    <property type="component" value="Chromosome 7"/>
</dbReference>
<dbReference type="AlphaFoldDB" id="A0A9N9QS76"/>
<protein>
    <submittedName>
        <fullName evidence="2">Uncharacterized protein</fullName>
    </submittedName>
</protein>
<evidence type="ECO:0000256" key="1">
    <source>
        <dbReference type="SAM" id="MobiDB-lite"/>
    </source>
</evidence>
<keyword evidence="3" id="KW-1185">Reference proteome</keyword>
<gene>
    <name evidence="2" type="ORF">CEUTPL_LOCUS12226</name>
</gene>